<proteinExistence type="predicted"/>
<organism evidence="1 2">
    <name type="scientific">Planoprotostelium fungivorum</name>
    <dbReference type="NCBI Taxonomy" id="1890364"/>
    <lineage>
        <taxon>Eukaryota</taxon>
        <taxon>Amoebozoa</taxon>
        <taxon>Evosea</taxon>
        <taxon>Variosea</taxon>
        <taxon>Cavosteliida</taxon>
        <taxon>Cavosteliaceae</taxon>
        <taxon>Planoprotostelium</taxon>
    </lineage>
</organism>
<reference evidence="1 2" key="1">
    <citation type="journal article" date="2018" name="Genome Biol. Evol.">
        <title>Multiple Roots of Fruiting Body Formation in Amoebozoa.</title>
        <authorList>
            <person name="Hillmann F."/>
            <person name="Forbes G."/>
            <person name="Novohradska S."/>
            <person name="Ferling I."/>
            <person name="Riege K."/>
            <person name="Groth M."/>
            <person name="Westermann M."/>
            <person name="Marz M."/>
            <person name="Spaller T."/>
            <person name="Winckler T."/>
            <person name="Schaap P."/>
            <person name="Glockner G."/>
        </authorList>
    </citation>
    <scope>NUCLEOTIDE SEQUENCE [LARGE SCALE GENOMIC DNA]</scope>
    <source>
        <strain evidence="1 2">Jena</strain>
    </source>
</reference>
<evidence type="ECO:0000313" key="2">
    <source>
        <dbReference type="Proteomes" id="UP000241769"/>
    </source>
</evidence>
<dbReference type="InParanoid" id="A0A2P6ND14"/>
<evidence type="ECO:0000313" key="1">
    <source>
        <dbReference type="EMBL" id="PRP81822.1"/>
    </source>
</evidence>
<sequence length="60" mass="6767">MFLRNKGTVSKYAVATPPHLRDRELQLLLSLSLRWPSPLNGTSRCSDLSGQHRGASLRYN</sequence>
<comment type="caution">
    <text evidence="1">The sequence shown here is derived from an EMBL/GenBank/DDBJ whole genome shotgun (WGS) entry which is preliminary data.</text>
</comment>
<protein>
    <submittedName>
        <fullName evidence="1">Uncharacterized protein</fullName>
    </submittedName>
</protein>
<keyword evidence="2" id="KW-1185">Reference proteome</keyword>
<dbReference type="AlphaFoldDB" id="A0A2P6ND14"/>
<gene>
    <name evidence="1" type="ORF">PROFUN_10571</name>
</gene>
<dbReference type="EMBL" id="MDYQ01000116">
    <property type="protein sequence ID" value="PRP81822.1"/>
    <property type="molecule type" value="Genomic_DNA"/>
</dbReference>
<dbReference type="Proteomes" id="UP000241769">
    <property type="component" value="Unassembled WGS sequence"/>
</dbReference>
<accession>A0A2P6ND14</accession>
<name>A0A2P6ND14_9EUKA</name>